<dbReference type="EMBL" id="KV417704">
    <property type="protein sequence ID" value="KZP09255.1"/>
    <property type="molecule type" value="Genomic_DNA"/>
</dbReference>
<dbReference type="AlphaFoldDB" id="A0A165Y6G7"/>
<dbReference type="OrthoDB" id="3246510at2759"/>
<protein>
    <submittedName>
        <fullName evidence="1">Uncharacterized protein</fullName>
    </submittedName>
</protein>
<gene>
    <name evidence="1" type="ORF">FIBSPDRAFT_938558</name>
</gene>
<accession>A0A165Y6G7</accession>
<proteinExistence type="predicted"/>
<dbReference type="Proteomes" id="UP000076532">
    <property type="component" value="Unassembled WGS sequence"/>
</dbReference>
<evidence type="ECO:0000313" key="2">
    <source>
        <dbReference type="Proteomes" id="UP000076532"/>
    </source>
</evidence>
<evidence type="ECO:0000313" key="1">
    <source>
        <dbReference type="EMBL" id="KZP09255.1"/>
    </source>
</evidence>
<organism evidence="1 2">
    <name type="scientific">Athelia psychrophila</name>
    <dbReference type="NCBI Taxonomy" id="1759441"/>
    <lineage>
        <taxon>Eukaryota</taxon>
        <taxon>Fungi</taxon>
        <taxon>Dikarya</taxon>
        <taxon>Basidiomycota</taxon>
        <taxon>Agaricomycotina</taxon>
        <taxon>Agaricomycetes</taxon>
        <taxon>Agaricomycetidae</taxon>
        <taxon>Atheliales</taxon>
        <taxon>Atheliaceae</taxon>
        <taxon>Athelia</taxon>
    </lineage>
</organism>
<sequence length="218" mass="24959">MDNYHSKMGQADTRHQLLQERFDEQPLTLRITKEANGDLDVSLSDLDEQLKGCRDLAQSNTHPVDMAVIPQRNTTLKLIADKCQTDLVMTQQTNTNLNGRLVDMTSTQEKNAFSKALQTMLNWSLKVKSQRHRDSKNHAKVDLRRSSKDLRRIEDDVRAQLSLQDPGMSLPLAVHEKATNHLKQQDRMIANLTRQATILAARYGDRKLASHHLFIHFV</sequence>
<keyword evidence="2" id="KW-1185">Reference proteome</keyword>
<name>A0A165Y6G7_9AGAM</name>
<reference evidence="1 2" key="1">
    <citation type="journal article" date="2016" name="Mol. Biol. Evol.">
        <title>Comparative Genomics of Early-Diverging Mushroom-Forming Fungi Provides Insights into the Origins of Lignocellulose Decay Capabilities.</title>
        <authorList>
            <person name="Nagy L.G."/>
            <person name="Riley R."/>
            <person name="Tritt A."/>
            <person name="Adam C."/>
            <person name="Daum C."/>
            <person name="Floudas D."/>
            <person name="Sun H."/>
            <person name="Yadav J.S."/>
            <person name="Pangilinan J."/>
            <person name="Larsson K.H."/>
            <person name="Matsuura K."/>
            <person name="Barry K."/>
            <person name="Labutti K."/>
            <person name="Kuo R."/>
            <person name="Ohm R.A."/>
            <person name="Bhattacharya S.S."/>
            <person name="Shirouzu T."/>
            <person name="Yoshinaga Y."/>
            <person name="Martin F.M."/>
            <person name="Grigoriev I.V."/>
            <person name="Hibbett D.S."/>
        </authorList>
    </citation>
    <scope>NUCLEOTIDE SEQUENCE [LARGE SCALE GENOMIC DNA]</scope>
    <source>
        <strain evidence="1 2">CBS 109695</strain>
    </source>
</reference>